<protein>
    <submittedName>
        <fullName evidence="3">CEP170_C domain-containing protein</fullName>
    </submittedName>
</protein>
<feature type="region of interest" description="Disordered" evidence="1">
    <location>
        <begin position="64"/>
        <end position="138"/>
    </location>
</feature>
<sequence length="138" mass="15407">MTSESHLTEDAYWRGNTEGKIARITEDVRQLGNEIRSLRSVTSVLRNDVTNSVQRIRALEAVRYHEPKSLPGGKRSAPSGRSSGTSKTKKRSGPSGKPFDEALKVAATLESALTKVDRRSLTKRDPDRRRPKQVIQHT</sequence>
<evidence type="ECO:0000256" key="1">
    <source>
        <dbReference type="SAM" id="MobiDB-lite"/>
    </source>
</evidence>
<organism evidence="2 3">
    <name type="scientific">Panagrellus redivivus</name>
    <name type="common">Microworm</name>
    <dbReference type="NCBI Taxonomy" id="6233"/>
    <lineage>
        <taxon>Eukaryota</taxon>
        <taxon>Metazoa</taxon>
        <taxon>Ecdysozoa</taxon>
        <taxon>Nematoda</taxon>
        <taxon>Chromadorea</taxon>
        <taxon>Rhabditida</taxon>
        <taxon>Tylenchina</taxon>
        <taxon>Panagrolaimomorpha</taxon>
        <taxon>Panagrolaimoidea</taxon>
        <taxon>Panagrolaimidae</taxon>
        <taxon>Panagrellus</taxon>
    </lineage>
</organism>
<accession>A0A7E4VFK3</accession>
<name>A0A7E4VFK3_PANRE</name>
<evidence type="ECO:0000313" key="2">
    <source>
        <dbReference type="Proteomes" id="UP000492821"/>
    </source>
</evidence>
<keyword evidence="2" id="KW-1185">Reference proteome</keyword>
<feature type="compositionally biased region" description="Basic and acidic residues" evidence="1">
    <location>
        <begin position="115"/>
        <end position="128"/>
    </location>
</feature>
<proteinExistence type="predicted"/>
<dbReference type="WBParaSite" id="Pan_g19608.t1">
    <property type="protein sequence ID" value="Pan_g19608.t1"/>
    <property type="gene ID" value="Pan_g19608"/>
</dbReference>
<reference evidence="2" key="1">
    <citation type="journal article" date="2013" name="Genetics">
        <title>The draft genome and transcriptome of Panagrellus redivivus are shaped by the harsh demands of a free-living lifestyle.</title>
        <authorList>
            <person name="Srinivasan J."/>
            <person name="Dillman A.R."/>
            <person name="Macchietto M.G."/>
            <person name="Heikkinen L."/>
            <person name="Lakso M."/>
            <person name="Fracchia K.M."/>
            <person name="Antoshechkin I."/>
            <person name="Mortazavi A."/>
            <person name="Wong G."/>
            <person name="Sternberg P.W."/>
        </authorList>
    </citation>
    <scope>NUCLEOTIDE SEQUENCE [LARGE SCALE GENOMIC DNA]</scope>
    <source>
        <strain evidence="2">MT8872</strain>
    </source>
</reference>
<evidence type="ECO:0000313" key="3">
    <source>
        <dbReference type="WBParaSite" id="Pan_g19608.t1"/>
    </source>
</evidence>
<dbReference type="AlphaFoldDB" id="A0A7E4VFK3"/>
<dbReference type="Proteomes" id="UP000492821">
    <property type="component" value="Unassembled WGS sequence"/>
</dbReference>
<reference evidence="3" key="2">
    <citation type="submission" date="2020-10" db="UniProtKB">
        <authorList>
            <consortium name="WormBaseParasite"/>
        </authorList>
    </citation>
    <scope>IDENTIFICATION</scope>
</reference>